<keyword evidence="1" id="KW-0812">Transmembrane</keyword>
<evidence type="ECO:0000313" key="2">
    <source>
        <dbReference type="EMBL" id="TWH76313.1"/>
    </source>
</evidence>
<accession>A0A562IZN0</accession>
<feature type="transmembrane region" description="Helical" evidence="1">
    <location>
        <begin position="89"/>
        <end position="107"/>
    </location>
</feature>
<dbReference type="OrthoDB" id="6009065at2"/>
<protein>
    <submittedName>
        <fullName evidence="2">Uncharacterized protein DUF3325</fullName>
    </submittedName>
</protein>
<evidence type="ECO:0000256" key="1">
    <source>
        <dbReference type="SAM" id="Phobius"/>
    </source>
</evidence>
<gene>
    <name evidence="2" type="ORF">LX59_01236</name>
</gene>
<keyword evidence="3" id="KW-1185">Reference proteome</keyword>
<dbReference type="AlphaFoldDB" id="A0A562IZN0"/>
<dbReference type="Proteomes" id="UP000319627">
    <property type="component" value="Unassembled WGS sequence"/>
</dbReference>
<name>A0A562IZN0_9GAMM</name>
<dbReference type="EMBL" id="VLKG01000003">
    <property type="protein sequence ID" value="TWH76313.1"/>
    <property type="molecule type" value="Genomic_DNA"/>
</dbReference>
<reference evidence="2 3" key="1">
    <citation type="submission" date="2019-07" db="EMBL/GenBank/DDBJ databases">
        <title>Genomic Encyclopedia of Type Strains, Phase I: the one thousand microbial genomes (KMG-I) project.</title>
        <authorList>
            <person name="Kyrpides N."/>
        </authorList>
    </citation>
    <scope>NUCLEOTIDE SEQUENCE [LARGE SCALE GENOMIC DNA]</scope>
    <source>
        <strain evidence="2 3">DSM 375</strain>
    </source>
</reference>
<keyword evidence="1" id="KW-0472">Membrane</keyword>
<comment type="caution">
    <text evidence="2">The sequence shown here is derived from an EMBL/GenBank/DDBJ whole genome shotgun (WGS) entry which is preliminary data.</text>
</comment>
<dbReference type="Pfam" id="PF11804">
    <property type="entry name" value="DUF3325"/>
    <property type="match status" value="1"/>
</dbReference>
<feature type="transmembrane region" description="Helical" evidence="1">
    <location>
        <begin position="64"/>
        <end position="83"/>
    </location>
</feature>
<dbReference type="InterPro" id="IPR021762">
    <property type="entry name" value="DUF3325"/>
</dbReference>
<organism evidence="2 3">
    <name type="scientific">Azomonas agilis</name>
    <dbReference type="NCBI Taxonomy" id="116849"/>
    <lineage>
        <taxon>Bacteria</taxon>
        <taxon>Pseudomonadati</taxon>
        <taxon>Pseudomonadota</taxon>
        <taxon>Gammaproteobacteria</taxon>
        <taxon>Pseudomonadales</taxon>
        <taxon>Pseudomonadaceae</taxon>
        <taxon>Azomonas</taxon>
    </lineage>
</organism>
<keyword evidence="1" id="KW-1133">Transmembrane helix</keyword>
<proteinExistence type="predicted"/>
<evidence type="ECO:0000313" key="3">
    <source>
        <dbReference type="Proteomes" id="UP000319627"/>
    </source>
</evidence>
<sequence>MIWVSLTLCFSGFVALCLSMDRHHRQVFAEESHRPERMILRIGGWLSLPLACTPCMIELGPSIGISLWFTLLTFSGLLVMLLLSYRPRLVVPLAIAAPSVSLPLVWLL</sequence>
<dbReference type="RefSeq" id="WP_144570958.1">
    <property type="nucleotide sequence ID" value="NZ_VLKG01000003.1"/>
</dbReference>